<dbReference type="EMBL" id="BMXS01000037">
    <property type="protein sequence ID" value="GGY10245.1"/>
    <property type="molecule type" value="Genomic_DNA"/>
</dbReference>
<dbReference type="RefSeq" id="WP_189472745.1">
    <property type="nucleotide sequence ID" value="NZ_BMXS01000037.1"/>
</dbReference>
<dbReference type="InterPro" id="IPR027417">
    <property type="entry name" value="P-loop_NTPase"/>
</dbReference>
<accession>A0ABQ2ZAF5</accession>
<dbReference type="InterPro" id="IPR005331">
    <property type="entry name" value="Sulfotransferase"/>
</dbReference>
<dbReference type="Pfam" id="PF03567">
    <property type="entry name" value="Sulfotransfer_2"/>
    <property type="match status" value="1"/>
</dbReference>
<comment type="caution">
    <text evidence="1">The sequence shown here is derived from an EMBL/GenBank/DDBJ whole genome shotgun (WGS) entry which is preliminary data.</text>
</comment>
<protein>
    <recommendedName>
        <fullName evidence="3">Sulfotransferase family protein</fullName>
    </recommendedName>
</protein>
<dbReference type="SUPFAM" id="SSF52540">
    <property type="entry name" value="P-loop containing nucleoside triphosphate hydrolases"/>
    <property type="match status" value="1"/>
</dbReference>
<proteinExistence type="predicted"/>
<evidence type="ECO:0008006" key="3">
    <source>
        <dbReference type="Google" id="ProtNLM"/>
    </source>
</evidence>
<evidence type="ECO:0000313" key="2">
    <source>
        <dbReference type="Proteomes" id="UP000653056"/>
    </source>
</evidence>
<name>A0ABQ2ZAF5_9GAMM</name>
<organism evidence="1 2">
    <name type="scientific">Litchfieldella qijiaojingensis</name>
    <dbReference type="NCBI Taxonomy" id="980347"/>
    <lineage>
        <taxon>Bacteria</taxon>
        <taxon>Pseudomonadati</taxon>
        <taxon>Pseudomonadota</taxon>
        <taxon>Gammaproteobacteria</taxon>
        <taxon>Oceanospirillales</taxon>
        <taxon>Halomonadaceae</taxon>
        <taxon>Litchfieldella</taxon>
    </lineage>
</organism>
<dbReference type="Proteomes" id="UP000653056">
    <property type="component" value="Unassembled WGS sequence"/>
</dbReference>
<gene>
    <name evidence="1" type="ORF">GCM10007160_41810</name>
</gene>
<sequence>MIISHKYRFIFIHCRKVAGSSIKTSLWPYLGDNDIVIGSLDEVLRHGYGLNSAAKRALLHPRGWNILRKASIEHLRNGKSQKYQNLVNTKVKARYKKMLFRNPVHPPAERVKQAFPYEWDNYFKFCFVRNSYDQALSEYSHQMKNSGRDVSFRYFLEALSGKVEDRGIVPSGLITNWSLYAIDDRPVADFIGHYENLNNDFAGICKKLDIPFDGPLREEKVGRNGRKKDLSHWYDAESVSIVKSIYEKEVEYFNVVDPLASK</sequence>
<evidence type="ECO:0000313" key="1">
    <source>
        <dbReference type="EMBL" id="GGY10245.1"/>
    </source>
</evidence>
<keyword evidence="2" id="KW-1185">Reference proteome</keyword>
<reference evidence="2" key="1">
    <citation type="journal article" date="2019" name="Int. J. Syst. Evol. Microbiol.">
        <title>The Global Catalogue of Microorganisms (GCM) 10K type strain sequencing project: providing services to taxonomists for standard genome sequencing and annotation.</title>
        <authorList>
            <consortium name="The Broad Institute Genomics Platform"/>
            <consortium name="The Broad Institute Genome Sequencing Center for Infectious Disease"/>
            <person name="Wu L."/>
            <person name="Ma J."/>
        </authorList>
    </citation>
    <scope>NUCLEOTIDE SEQUENCE [LARGE SCALE GENOMIC DNA]</scope>
    <source>
        <strain evidence="2">KCTC 22228</strain>
    </source>
</reference>